<dbReference type="PANTHER" id="PTHR43054">
    <property type="match status" value="1"/>
</dbReference>
<dbReference type="EMBL" id="BLZR01000001">
    <property type="protein sequence ID" value="GFP77159.1"/>
    <property type="molecule type" value="Genomic_DNA"/>
</dbReference>
<evidence type="ECO:0000313" key="3">
    <source>
        <dbReference type="EMBL" id="GFP77159.1"/>
    </source>
</evidence>
<dbReference type="InterPro" id="IPR055170">
    <property type="entry name" value="GFO_IDH_MocA-like_dom"/>
</dbReference>
<evidence type="ECO:0000313" key="4">
    <source>
        <dbReference type="Proteomes" id="UP000580568"/>
    </source>
</evidence>
<feature type="domain" description="GFO/IDH/MocA-like oxidoreductase" evidence="2">
    <location>
        <begin position="139"/>
        <end position="247"/>
    </location>
</feature>
<dbReference type="Pfam" id="PF22725">
    <property type="entry name" value="GFO_IDH_MocA_C3"/>
    <property type="match status" value="1"/>
</dbReference>
<dbReference type="Gene3D" id="3.40.50.720">
    <property type="entry name" value="NAD(P)-binding Rossmann-like Domain"/>
    <property type="match status" value="1"/>
</dbReference>
<protein>
    <submittedName>
        <fullName evidence="3">Scyllo-inositol 2-dehydrogenase (NADP(+)) IolU</fullName>
    </submittedName>
</protein>
<dbReference type="PANTHER" id="PTHR43054:SF1">
    <property type="entry name" value="SCYLLO-INOSITOL 2-DEHYDROGENASE (NADP(+)) IOLU"/>
    <property type="match status" value="1"/>
</dbReference>
<dbReference type="Gene3D" id="3.30.360.10">
    <property type="entry name" value="Dihydrodipicolinate Reductase, domain 2"/>
    <property type="match status" value="1"/>
</dbReference>
<dbReference type="GO" id="GO:0000166">
    <property type="term" value="F:nucleotide binding"/>
    <property type="evidence" value="ECO:0007669"/>
    <property type="project" value="InterPro"/>
</dbReference>
<dbReference type="Proteomes" id="UP000580568">
    <property type="component" value="Unassembled WGS sequence"/>
</dbReference>
<accession>A0A6V8SIV6</accession>
<dbReference type="AlphaFoldDB" id="A0A6V8SIV6"/>
<name>A0A6V8SIV6_9CLOT</name>
<proteinExistence type="predicted"/>
<dbReference type="SUPFAM" id="SSF55347">
    <property type="entry name" value="Glyceraldehyde-3-phosphate dehydrogenase-like, C-terminal domain"/>
    <property type="match status" value="1"/>
</dbReference>
<dbReference type="RefSeq" id="WP_183278544.1">
    <property type="nucleotide sequence ID" value="NZ_BLZR01000001.1"/>
</dbReference>
<reference evidence="3 4" key="1">
    <citation type="submission" date="2020-07" db="EMBL/GenBank/DDBJ databases">
        <title>A new beta-1,3-glucan-decomposing anaerobic bacterium isolated from anoxic soil subjected to biological soil disinfestation.</title>
        <authorList>
            <person name="Ueki A."/>
            <person name="Tonouchi A."/>
        </authorList>
    </citation>
    <scope>NUCLEOTIDE SEQUENCE [LARGE SCALE GENOMIC DNA]</scope>
    <source>
        <strain evidence="3 4">TW1</strain>
    </source>
</reference>
<feature type="domain" description="Gfo/Idh/MocA-like oxidoreductase N-terminal" evidence="1">
    <location>
        <begin position="2"/>
        <end position="119"/>
    </location>
</feature>
<dbReference type="InterPro" id="IPR036291">
    <property type="entry name" value="NAD(P)-bd_dom_sf"/>
</dbReference>
<keyword evidence="4" id="KW-1185">Reference proteome</keyword>
<evidence type="ECO:0000259" key="1">
    <source>
        <dbReference type="Pfam" id="PF01408"/>
    </source>
</evidence>
<dbReference type="Pfam" id="PF01408">
    <property type="entry name" value="GFO_IDH_MocA"/>
    <property type="match status" value="1"/>
</dbReference>
<gene>
    <name evidence="3" type="ORF">bsdtw1_03273</name>
</gene>
<comment type="caution">
    <text evidence="3">The sequence shown here is derived from an EMBL/GenBank/DDBJ whole genome shotgun (WGS) entry which is preliminary data.</text>
</comment>
<sequence>MIRFGVIGTSWITHAFIKGASNVNDFKLSAVYSRDLEKAKEFGKRYDGITYFTSLEEMAQSDVIDAVYIASPNSLHYEQSIIFLKNKKHVICEKAFASNSKEVEVMIKEAIKNKVVLMEALKSHFLPNFKVIEENIYKLGKIRRYLGNYCQYSSRYDTYKSGTRVNTFDASFSNGSIMDIGIYCIHPMIKLFGIPKQITASAYLLKSGVDGEGSVLAKYDDMDAVVMHSKIAYSYSPSEIQGENGTMIIDKIGSPENIEIVYRNGEREVLTVPQIEDNMFYEAEEFINLINEGKFESKVNSHEHSLNVMKVVDEIRSQTGVKFPADNK</sequence>
<evidence type="ECO:0000259" key="2">
    <source>
        <dbReference type="Pfam" id="PF22725"/>
    </source>
</evidence>
<dbReference type="InterPro" id="IPR000683">
    <property type="entry name" value="Gfo/Idh/MocA-like_OxRdtase_N"/>
</dbReference>
<dbReference type="SUPFAM" id="SSF51735">
    <property type="entry name" value="NAD(P)-binding Rossmann-fold domains"/>
    <property type="match status" value="1"/>
</dbReference>
<organism evidence="3 4">
    <name type="scientific">Clostridium fungisolvens</name>
    <dbReference type="NCBI Taxonomy" id="1604897"/>
    <lineage>
        <taxon>Bacteria</taxon>
        <taxon>Bacillati</taxon>
        <taxon>Bacillota</taxon>
        <taxon>Clostridia</taxon>
        <taxon>Eubacteriales</taxon>
        <taxon>Clostridiaceae</taxon>
        <taxon>Clostridium</taxon>
    </lineage>
</organism>